<reference evidence="2" key="1">
    <citation type="submission" date="2016-10" db="EMBL/GenBank/DDBJ databases">
        <authorList>
            <person name="Varghese N."/>
            <person name="Submissions S."/>
        </authorList>
    </citation>
    <scope>NUCLEOTIDE SEQUENCE [LARGE SCALE GENOMIC DNA]</scope>
    <source>
        <strain evidence="2">DSM 22127</strain>
    </source>
</reference>
<dbReference type="EMBL" id="LT629757">
    <property type="protein sequence ID" value="SDS26415.1"/>
    <property type="molecule type" value="Genomic_DNA"/>
</dbReference>
<gene>
    <name evidence="1" type="ORF">SAMN04488570_1493</name>
</gene>
<keyword evidence="2" id="KW-1185">Reference proteome</keyword>
<dbReference type="InterPro" id="IPR023393">
    <property type="entry name" value="START-like_dom_sf"/>
</dbReference>
<dbReference type="Proteomes" id="UP000198859">
    <property type="component" value="Chromosome I"/>
</dbReference>
<dbReference type="Pfam" id="PF10698">
    <property type="entry name" value="DUF2505"/>
    <property type="match status" value="1"/>
</dbReference>
<organism evidence="1 2">
    <name type="scientific">Nocardioides scoriae</name>
    <dbReference type="NCBI Taxonomy" id="642780"/>
    <lineage>
        <taxon>Bacteria</taxon>
        <taxon>Bacillati</taxon>
        <taxon>Actinomycetota</taxon>
        <taxon>Actinomycetes</taxon>
        <taxon>Propionibacteriales</taxon>
        <taxon>Nocardioidaceae</taxon>
        <taxon>Nocardioides</taxon>
    </lineage>
</organism>
<dbReference type="InterPro" id="IPR019639">
    <property type="entry name" value="DUF2505"/>
</dbReference>
<dbReference type="SUPFAM" id="SSF55961">
    <property type="entry name" value="Bet v1-like"/>
    <property type="match status" value="1"/>
</dbReference>
<evidence type="ECO:0008006" key="3">
    <source>
        <dbReference type="Google" id="ProtNLM"/>
    </source>
</evidence>
<evidence type="ECO:0000313" key="1">
    <source>
        <dbReference type="EMBL" id="SDS26415.1"/>
    </source>
</evidence>
<evidence type="ECO:0000313" key="2">
    <source>
        <dbReference type="Proteomes" id="UP000198859"/>
    </source>
</evidence>
<dbReference type="AlphaFoldDB" id="A0A1H1QSM8"/>
<sequence length="182" mass="19159">MVTCVTTAGPPDAIPGAMIRGVQLAHTITYAEATPAQVHAMLADPEFRRRSSRAQGVLTADVSVLPNGEGMSVRVDELQPARGVPEAARRFVGETVRLVRLEEWSDDTGGTVVDAPGKPVSVTGTVRLEAVGTGTTQTLEVEVDVRVPLLGGRLASFVGELVAASMDTEQQVGTAWLRGERG</sequence>
<name>A0A1H1QSM8_9ACTN</name>
<proteinExistence type="predicted"/>
<dbReference type="Gene3D" id="3.30.530.20">
    <property type="match status" value="1"/>
</dbReference>
<dbReference type="STRING" id="642780.SAMN04488570_1493"/>
<protein>
    <recommendedName>
        <fullName evidence="3">DUF2505 domain-containing protein</fullName>
    </recommendedName>
</protein>
<accession>A0A1H1QSM8</accession>